<dbReference type="OrthoDB" id="3677662at2"/>
<accession>A0A495XJJ0</accession>
<organism evidence="1 2">
    <name type="scientific">Saccharothrix variisporea</name>
    <dbReference type="NCBI Taxonomy" id="543527"/>
    <lineage>
        <taxon>Bacteria</taxon>
        <taxon>Bacillati</taxon>
        <taxon>Actinomycetota</taxon>
        <taxon>Actinomycetes</taxon>
        <taxon>Pseudonocardiales</taxon>
        <taxon>Pseudonocardiaceae</taxon>
        <taxon>Saccharothrix</taxon>
    </lineage>
</organism>
<gene>
    <name evidence="1" type="ORF">DFJ66_7186</name>
</gene>
<reference evidence="1 2" key="1">
    <citation type="submission" date="2018-10" db="EMBL/GenBank/DDBJ databases">
        <title>Sequencing the genomes of 1000 actinobacteria strains.</title>
        <authorList>
            <person name="Klenk H.-P."/>
        </authorList>
    </citation>
    <scope>NUCLEOTIDE SEQUENCE [LARGE SCALE GENOMIC DNA]</scope>
    <source>
        <strain evidence="1 2">DSM 43911</strain>
    </source>
</reference>
<name>A0A495XJJ0_9PSEU</name>
<evidence type="ECO:0000313" key="2">
    <source>
        <dbReference type="Proteomes" id="UP000272729"/>
    </source>
</evidence>
<protein>
    <submittedName>
        <fullName evidence="1">Uncharacterized protein</fullName>
    </submittedName>
</protein>
<dbReference type="AlphaFoldDB" id="A0A495XJJ0"/>
<proteinExistence type="predicted"/>
<dbReference type="EMBL" id="RBXR01000001">
    <property type="protein sequence ID" value="RKT73849.1"/>
    <property type="molecule type" value="Genomic_DNA"/>
</dbReference>
<dbReference type="RefSeq" id="WP_121227938.1">
    <property type="nucleotide sequence ID" value="NZ_JBIUBA010000034.1"/>
</dbReference>
<keyword evidence="2" id="KW-1185">Reference proteome</keyword>
<evidence type="ECO:0000313" key="1">
    <source>
        <dbReference type="EMBL" id="RKT73849.1"/>
    </source>
</evidence>
<sequence length="394" mass="40724">MSFPELPPRRALPADVRERMRRTVFGPTADRARGRGARGPLAVAVAVAVLVGGLVVARTTSGDGPGTIPVPPTGLTRLLAGPDKAEVVATTPEDLSRCGLTAALFTVRLDGRRVLAGRSDRFCELTHATTSTSTAAASVPVGDLRVTWRSPSGVLVGKVPPGLAGLSVRSARGGPLPSVLTDYGYFVARSSSPATLFELTYREQPVQVHTLDPAAVPDAAKTVDWYPSGVADPAANVFDRCLDVGMLSSSRPVSDVVPWTLGAVVGADTTAGLAVLRGPAGTTAYCRLDHYRATQVDGPMGGIGSPADAYQVRALAGRDSGPPLGFVLLVGGTLREDVHRLELVDASGPRPVEVRDRTFAGVLTALPSLDASAVGARLTAYAQDGTVLQTGPVG</sequence>
<dbReference type="Proteomes" id="UP000272729">
    <property type="component" value="Unassembled WGS sequence"/>
</dbReference>
<comment type="caution">
    <text evidence="1">The sequence shown here is derived from an EMBL/GenBank/DDBJ whole genome shotgun (WGS) entry which is preliminary data.</text>
</comment>